<proteinExistence type="predicted"/>
<accession>A0ABW5WQJ8</accession>
<dbReference type="Gene3D" id="2.130.10.10">
    <property type="entry name" value="YVTN repeat-like/Quinoprotein amine dehydrogenase"/>
    <property type="match status" value="1"/>
</dbReference>
<gene>
    <name evidence="1" type="ORF">ACFS5M_12865</name>
</gene>
<organism evidence="1 2">
    <name type="scientific">Lacinutrix iliipiscaria</name>
    <dbReference type="NCBI Taxonomy" id="1230532"/>
    <lineage>
        <taxon>Bacteria</taxon>
        <taxon>Pseudomonadati</taxon>
        <taxon>Bacteroidota</taxon>
        <taxon>Flavobacteriia</taxon>
        <taxon>Flavobacteriales</taxon>
        <taxon>Flavobacteriaceae</taxon>
        <taxon>Lacinutrix</taxon>
    </lineage>
</organism>
<dbReference type="PANTHER" id="PTHR31270">
    <property type="entry name" value="GLUTAMINYL-PEPTIDE CYCLOTRANSFERASE"/>
    <property type="match status" value="1"/>
</dbReference>
<name>A0ABW5WQJ8_9FLAO</name>
<reference evidence="2" key="1">
    <citation type="journal article" date="2019" name="Int. J. Syst. Evol. Microbiol.">
        <title>The Global Catalogue of Microorganisms (GCM) 10K type strain sequencing project: providing services to taxonomists for standard genome sequencing and annotation.</title>
        <authorList>
            <consortium name="The Broad Institute Genomics Platform"/>
            <consortium name="The Broad Institute Genome Sequencing Center for Infectious Disease"/>
            <person name="Wu L."/>
            <person name="Ma J."/>
        </authorList>
    </citation>
    <scope>NUCLEOTIDE SEQUENCE [LARGE SCALE GENOMIC DNA]</scope>
    <source>
        <strain evidence="2">KCTC 32141</strain>
    </source>
</reference>
<dbReference type="Pfam" id="PF05096">
    <property type="entry name" value="Glu_cyclase_2"/>
    <property type="match status" value="1"/>
</dbReference>
<dbReference type="InterPro" id="IPR011044">
    <property type="entry name" value="Quino_amine_DH_bsu"/>
</dbReference>
<dbReference type="InterPro" id="IPR007788">
    <property type="entry name" value="QCT"/>
</dbReference>
<dbReference type="SUPFAM" id="SSF50969">
    <property type="entry name" value="YVTN repeat-like/Quinoprotein amine dehydrogenase"/>
    <property type="match status" value="1"/>
</dbReference>
<dbReference type="EMBL" id="JBHUOV010000015">
    <property type="protein sequence ID" value="MFD2824566.1"/>
    <property type="molecule type" value="Genomic_DNA"/>
</dbReference>
<sequence length="344" mass="38567">MRTLKTLTIIFLAGFILSCGSNPEQKKNDFSITTDAKNNAITLGETLNLSLNNPKNHDIESVSYTLNGDPVSESIVVSNSKLGEQTIEAKIISNGDTINITQQITVLNNTSPKVYSYKIVNEYPHDITSYTQGLEFYNGELYESTGQRGESKLRKVNYKTGEVLKNIDLAQEYFGEGLSILKDKIYQLTWTSSTGFVYDVNTFEKTGSFRYGSSKEGWGICNDNNKLYKSDGTEKIWTINPETLTEEGYIQAYHNKGKVIGLNELEWVNGKIYANRYQKNGVAIINPINGAIEGVIDFSPLKNKVTQHQGLDVLNGIAYNPDTETLFVTGKRWNKLFEVQIITE</sequence>
<protein>
    <submittedName>
        <fullName evidence="1">Glutaminyl-peptide cyclotransferase</fullName>
    </submittedName>
</protein>
<comment type="caution">
    <text evidence="1">The sequence shown here is derived from an EMBL/GenBank/DDBJ whole genome shotgun (WGS) entry which is preliminary data.</text>
</comment>
<dbReference type="InterPro" id="IPR015943">
    <property type="entry name" value="WD40/YVTN_repeat-like_dom_sf"/>
</dbReference>
<keyword evidence="2" id="KW-1185">Reference proteome</keyword>
<dbReference type="PANTHER" id="PTHR31270:SF1">
    <property type="entry name" value="GLUTAMINYL-PEPTIDE CYCLOTRANSFERASE"/>
    <property type="match status" value="1"/>
</dbReference>
<evidence type="ECO:0000313" key="2">
    <source>
        <dbReference type="Proteomes" id="UP001597533"/>
    </source>
</evidence>
<evidence type="ECO:0000313" key="1">
    <source>
        <dbReference type="EMBL" id="MFD2824566.1"/>
    </source>
</evidence>
<dbReference type="PROSITE" id="PS51257">
    <property type="entry name" value="PROKAR_LIPOPROTEIN"/>
    <property type="match status" value="1"/>
</dbReference>
<dbReference type="RefSeq" id="WP_183489000.1">
    <property type="nucleotide sequence ID" value="NZ_JBHUOV010000015.1"/>
</dbReference>
<dbReference type="Proteomes" id="UP001597533">
    <property type="component" value="Unassembled WGS sequence"/>
</dbReference>